<dbReference type="InterPro" id="IPR036291">
    <property type="entry name" value="NAD(P)-bd_dom_sf"/>
</dbReference>
<evidence type="ECO:0000313" key="6">
    <source>
        <dbReference type="Proteomes" id="UP001498398"/>
    </source>
</evidence>
<dbReference type="InterPro" id="IPR002347">
    <property type="entry name" value="SDR_fam"/>
</dbReference>
<dbReference type="Pfam" id="PF00106">
    <property type="entry name" value="adh_short"/>
    <property type="match status" value="1"/>
</dbReference>
<proteinExistence type="inferred from homology"/>
<organism evidence="5 6">
    <name type="scientific">Marasmiellus scandens</name>
    <dbReference type="NCBI Taxonomy" id="2682957"/>
    <lineage>
        <taxon>Eukaryota</taxon>
        <taxon>Fungi</taxon>
        <taxon>Dikarya</taxon>
        <taxon>Basidiomycota</taxon>
        <taxon>Agaricomycotina</taxon>
        <taxon>Agaricomycetes</taxon>
        <taxon>Agaricomycetidae</taxon>
        <taxon>Agaricales</taxon>
        <taxon>Marasmiineae</taxon>
        <taxon>Omphalotaceae</taxon>
        <taxon>Marasmiellus</taxon>
    </lineage>
</organism>
<dbReference type="Proteomes" id="UP001498398">
    <property type="component" value="Unassembled WGS sequence"/>
</dbReference>
<comment type="similarity">
    <text evidence="1 4">Belongs to the short-chain dehydrogenases/reductases (SDR) family.</text>
</comment>
<accession>A0ABR1JF22</accession>
<comment type="caution">
    <text evidence="5">The sequence shown here is derived from an EMBL/GenBank/DDBJ whole genome shotgun (WGS) entry which is preliminary data.</text>
</comment>
<name>A0ABR1JF22_9AGAR</name>
<evidence type="ECO:0000256" key="3">
    <source>
        <dbReference type="ARBA" id="ARBA00023002"/>
    </source>
</evidence>
<dbReference type="SUPFAM" id="SSF51735">
    <property type="entry name" value="NAD(P)-binding Rossmann-fold domains"/>
    <property type="match status" value="1"/>
</dbReference>
<dbReference type="PROSITE" id="PS00061">
    <property type="entry name" value="ADH_SHORT"/>
    <property type="match status" value="1"/>
</dbReference>
<dbReference type="InterPro" id="IPR020904">
    <property type="entry name" value="Sc_DH/Rdtase_CS"/>
</dbReference>
<dbReference type="EMBL" id="JBANRG010000016">
    <property type="protein sequence ID" value="KAK7459571.1"/>
    <property type="molecule type" value="Genomic_DNA"/>
</dbReference>
<dbReference type="InterPro" id="IPR051911">
    <property type="entry name" value="SDR_oxidoreductase"/>
</dbReference>
<gene>
    <name evidence="5" type="ORF">VKT23_009553</name>
</gene>
<dbReference type="PRINTS" id="PR00081">
    <property type="entry name" value="GDHRDH"/>
</dbReference>
<evidence type="ECO:0000256" key="2">
    <source>
        <dbReference type="ARBA" id="ARBA00022857"/>
    </source>
</evidence>
<keyword evidence="2" id="KW-0521">NADP</keyword>
<reference evidence="5 6" key="1">
    <citation type="submission" date="2024-01" db="EMBL/GenBank/DDBJ databases">
        <title>A draft genome for the cacao thread blight pathogen Marasmiellus scandens.</title>
        <authorList>
            <person name="Baruah I.K."/>
            <person name="Leung J."/>
            <person name="Bukari Y."/>
            <person name="Amoako-Attah I."/>
            <person name="Meinhardt L.W."/>
            <person name="Bailey B.A."/>
            <person name="Cohen S.P."/>
        </authorList>
    </citation>
    <scope>NUCLEOTIDE SEQUENCE [LARGE SCALE GENOMIC DNA]</scope>
    <source>
        <strain evidence="5 6">GH-19</strain>
    </source>
</reference>
<keyword evidence="3" id="KW-0560">Oxidoreductase</keyword>
<dbReference type="Gene3D" id="3.40.50.720">
    <property type="entry name" value="NAD(P)-binding Rossmann-like Domain"/>
    <property type="match status" value="1"/>
</dbReference>
<evidence type="ECO:0000256" key="1">
    <source>
        <dbReference type="ARBA" id="ARBA00006484"/>
    </source>
</evidence>
<keyword evidence="6" id="KW-1185">Reference proteome</keyword>
<dbReference type="PRINTS" id="PR00080">
    <property type="entry name" value="SDRFAMILY"/>
</dbReference>
<evidence type="ECO:0008006" key="7">
    <source>
        <dbReference type="Google" id="ProtNLM"/>
    </source>
</evidence>
<dbReference type="PANTHER" id="PTHR43976:SF16">
    <property type="entry name" value="SHORT-CHAIN DEHYDROGENASE_REDUCTASE FAMILY PROTEIN"/>
    <property type="match status" value="1"/>
</dbReference>
<dbReference type="CDD" id="cd05374">
    <property type="entry name" value="17beta-HSD-like_SDR_c"/>
    <property type="match status" value="1"/>
</dbReference>
<protein>
    <recommendedName>
        <fullName evidence="7">NAD(P)-binding protein</fullName>
    </recommendedName>
</protein>
<sequence length="287" mass="31203">MSAQLVWFITGTSSGLGRYLTLQALKRGDKVIASARTSSLSQLDDLKAQGADTIELDVTWSLERFSQTAEKAVAIHGRIDVLVNNAGYLLVGALEENTPEETFEQFNANVFGALNVTRAFLPYMRERKTGTIVWIGSVVGWITAPDTGVYGATKAAVRSLSDTLHAEISPIGLRSTCVDFGFFRTPVLDPGRRTPYVGRISDYKEITDKYESALQTYKGNQPGDPIKGCDIIVDVVRGEGQAEGKPFPTNLLLGSDAFNAVSPVLGVQKKNLEVWKEVTISTDLPKA</sequence>
<dbReference type="PANTHER" id="PTHR43976">
    <property type="entry name" value="SHORT CHAIN DEHYDROGENASE"/>
    <property type="match status" value="1"/>
</dbReference>
<evidence type="ECO:0000256" key="4">
    <source>
        <dbReference type="RuleBase" id="RU000363"/>
    </source>
</evidence>
<evidence type="ECO:0000313" key="5">
    <source>
        <dbReference type="EMBL" id="KAK7459571.1"/>
    </source>
</evidence>